<name>A0ACC2PDB1_9HYME</name>
<accession>A0ACC2PDB1</accession>
<reference evidence="1" key="1">
    <citation type="submission" date="2023-04" db="EMBL/GenBank/DDBJ databases">
        <title>A chromosome-level genome assembly of the parasitoid wasp Eretmocerus hayati.</title>
        <authorList>
            <person name="Zhong Y."/>
            <person name="Liu S."/>
            <person name="Liu Y."/>
        </authorList>
    </citation>
    <scope>NUCLEOTIDE SEQUENCE</scope>
    <source>
        <strain evidence="1">ZJU_SS_LIU_2023</strain>
    </source>
</reference>
<protein>
    <submittedName>
        <fullName evidence="1">Uncharacterized protein</fullName>
    </submittedName>
</protein>
<evidence type="ECO:0000313" key="1">
    <source>
        <dbReference type="EMBL" id="KAJ8681078.1"/>
    </source>
</evidence>
<dbReference type="Proteomes" id="UP001239111">
    <property type="component" value="Chromosome 2"/>
</dbReference>
<gene>
    <name evidence="1" type="ORF">QAD02_016865</name>
</gene>
<sequence length="158" mass="17475">MKLSTSDLLILVLCISGSTSAPSDVTTTESPVVRTTDSSESELDLFVEMCAKKMGVPLVDAWTSLVMPVIYPGNCIVACVWKEIGLVDLNGKILKDEMIESIRTTLSEMPDPDDSSKKEFLSEAKHVYECIEEANANDEDCDIVASYFKCMVRDFFDL</sequence>
<dbReference type="EMBL" id="CM056742">
    <property type="protein sequence ID" value="KAJ8681078.1"/>
    <property type="molecule type" value="Genomic_DNA"/>
</dbReference>
<proteinExistence type="predicted"/>
<evidence type="ECO:0000313" key="2">
    <source>
        <dbReference type="Proteomes" id="UP001239111"/>
    </source>
</evidence>
<keyword evidence="2" id="KW-1185">Reference proteome</keyword>
<organism evidence="1 2">
    <name type="scientific">Eretmocerus hayati</name>
    <dbReference type="NCBI Taxonomy" id="131215"/>
    <lineage>
        <taxon>Eukaryota</taxon>
        <taxon>Metazoa</taxon>
        <taxon>Ecdysozoa</taxon>
        <taxon>Arthropoda</taxon>
        <taxon>Hexapoda</taxon>
        <taxon>Insecta</taxon>
        <taxon>Pterygota</taxon>
        <taxon>Neoptera</taxon>
        <taxon>Endopterygota</taxon>
        <taxon>Hymenoptera</taxon>
        <taxon>Apocrita</taxon>
        <taxon>Proctotrupomorpha</taxon>
        <taxon>Chalcidoidea</taxon>
        <taxon>Aphelinidae</taxon>
        <taxon>Aphelininae</taxon>
        <taxon>Eretmocerus</taxon>
    </lineage>
</organism>
<comment type="caution">
    <text evidence="1">The sequence shown here is derived from an EMBL/GenBank/DDBJ whole genome shotgun (WGS) entry which is preliminary data.</text>
</comment>